<evidence type="ECO:0000256" key="2">
    <source>
        <dbReference type="ARBA" id="ARBA00022741"/>
    </source>
</evidence>
<keyword evidence="10" id="KW-0539">Nucleus</keyword>
<dbReference type="InterPro" id="IPR016194">
    <property type="entry name" value="SPOC-like_C_dom_sf"/>
</dbReference>
<evidence type="ECO:0000256" key="1">
    <source>
        <dbReference type="ARBA" id="ARBA00004123"/>
    </source>
</evidence>
<dbReference type="Pfam" id="PF03730">
    <property type="entry name" value="Ku_C"/>
    <property type="match status" value="1"/>
</dbReference>
<dbReference type="RefSeq" id="XP_015588576.1">
    <property type="nucleotide sequence ID" value="XM_015733090.2"/>
</dbReference>
<evidence type="ECO:0000256" key="5">
    <source>
        <dbReference type="ARBA" id="ARBA00022806"/>
    </source>
</evidence>
<dbReference type="GO" id="GO:0016787">
    <property type="term" value="F:hydrolase activity"/>
    <property type="evidence" value="ECO:0007669"/>
    <property type="project" value="UniProtKB-KW"/>
</dbReference>
<dbReference type="GeneID" id="107264628"/>
<dbReference type="GO" id="GO:0005524">
    <property type="term" value="F:ATP binding"/>
    <property type="evidence" value="ECO:0007669"/>
    <property type="project" value="UniProtKB-KW"/>
</dbReference>
<proteinExistence type="predicted"/>
<dbReference type="GO" id="GO:0003678">
    <property type="term" value="F:DNA helicase activity"/>
    <property type="evidence" value="ECO:0007669"/>
    <property type="project" value="InterPro"/>
</dbReference>
<dbReference type="GO" id="GO:0003690">
    <property type="term" value="F:double-stranded DNA binding"/>
    <property type="evidence" value="ECO:0007669"/>
    <property type="project" value="TreeGrafter"/>
</dbReference>
<dbReference type="PANTHER" id="PTHR12604">
    <property type="entry name" value="KU AUTOANTIGEN DNA HELICASE"/>
    <property type="match status" value="1"/>
</dbReference>
<keyword evidence="3" id="KW-0227">DNA damage</keyword>
<keyword evidence="2" id="KW-0547">Nucleotide-binding</keyword>
<dbReference type="Gene3D" id="1.10.1600.10">
    <property type="match status" value="1"/>
</dbReference>
<dbReference type="GO" id="GO:0000723">
    <property type="term" value="P:telomere maintenance"/>
    <property type="evidence" value="ECO:0007669"/>
    <property type="project" value="InterPro"/>
</dbReference>
<dbReference type="PIRSF" id="PIRSF003033">
    <property type="entry name" value="Ku70"/>
    <property type="match status" value="1"/>
</dbReference>
<evidence type="ECO:0000256" key="10">
    <source>
        <dbReference type="ARBA" id="ARBA00023242"/>
    </source>
</evidence>
<evidence type="ECO:0000313" key="14">
    <source>
        <dbReference type="RefSeq" id="XP_015588575.1"/>
    </source>
</evidence>
<dbReference type="RefSeq" id="XP_015588575.1">
    <property type="nucleotide sequence ID" value="XM_015733089.2"/>
</dbReference>
<feature type="domain" description="VWFA" evidence="12">
    <location>
        <begin position="26"/>
        <end position="234"/>
    </location>
</feature>
<dbReference type="Pfam" id="PF02735">
    <property type="entry name" value="Ku"/>
    <property type="match status" value="1"/>
</dbReference>
<evidence type="ECO:0000256" key="4">
    <source>
        <dbReference type="ARBA" id="ARBA00022801"/>
    </source>
</evidence>
<dbReference type="Proteomes" id="UP000694920">
    <property type="component" value="Unplaced"/>
</dbReference>
<dbReference type="GO" id="GO:0006303">
    <property type="term" value="P:double-strand break repair via nonhomologous end joining"/>
    <property type="evidence" value="ECO:0007669"/>
    <property type="project" value="InterPro"/>
</dbReference>
<keyword evidence="8" id="KW-0233">DNA recombination</keyword>
<evidence type="ECO:0000313" key="15">
    <source>
        <dbReference type="RefSeq" id="XP_015588576.1"/>
    </source>
</evidence>
<evidence type="ECO:0000256" key="11">
    <source>
        <dbReference type="SAM" id="MobiDB-lite"/>
    </source>
</evidence>
<evidence type="ECO:0000313" key="16">
    <source>
        <dbReference type="RefSeq" id="XP_024937693.1"/>
    </source>
</evidence>
<dbReference type="Pfam" id="PF03731">
    <property type="entry name" value="Ku_N"/>
    <property type="match status" value="1"/>
</dbReference>
<protein>
    <submittedName>
        <fullName evidence="14 15">X-ray repair cross-complementing protein 6</fullName>
    </submittedName>
</protein>
<dbReference type="GO" id="GO:0003684">
    <property type="term" value="F:damaged DNA binding"/>
    <property type="evidence" value="ECO:0007669"/>
    <property type="project" value="InterPro"/>
</dbReference>
<dbReference type="CDD" id="cd00594">
    <property type="entry name" value="KU"/>
    <property type="match status" value="1"/>
</dbReference>
<evidence type="ECO:0000256" key="8">
    <source>
        <dbReference type="ARBA" id="ARBA00023172"/>
    </source>
</evidence>
<evidence type="ECO:0000256" key="6">
    <source>
        <dbReference type="ARBA" id="ARBA00022840"/>
    </source>
</evidence>
<organism evidence="13 16">
    <name type="scientific">Cephus cinctus</name>
    <name type="common">Wheat stem sawfly</name>
    <dbReference type="NCBI Taxonomy" id="211228"/>
    <lineage>
        <taxon>Eukaryota</taxon>
        <taxon>Metazoa</taxon>
        <taxon>Ecdysozoa</taxon>
        <taxon>Arthropoda</taxon>
        <taxon>Hexapoda</taxon>
        <taxon>Insecta</taxon>
        <taxon>Pterygota</taxon>
        <taxon>Neoptera</taxon>
        <taxon>Endopterygota</taxon>
        <taxon>Hymenoptera</taxon>
        <taxon>Cephoidea</taxon>
        <taxon>Cephidae</taxon>
        <taxon>Cephus</taxon>
    </lineage>
</organism>
<dbReference type="GO" id="GO:0006310">
    <property type="term" value="P:DNA recombination"/>
    <property type="evidence" value="ECO:0007669"/>
    <property type="project" value="UniProtKB-KW"/>
</dbReference>
<dbReference type="Gene3D" id="2.40.290.10">
    <property type="match status" value="1"/>
</dbReference>
<dbReference type="SUPFAM" id="SSF53300">
    <property type="entry name" value="vWA-like"/>
    <property type="match status" value="1"/>
</dbReference>
<sequence length="539" mass="62036">MSEQIVINLYDEPENDKKVYYDAREGILFLIDATQSMLHKDPNCNHSYIDECLKVYKNIMAQKMSWNKADYMGIILFGSSKSDPELQQKSIFVLKKFEKISIDHFKEIENCDISEYIGSGSDYPLHDALWNATLMIDKAKKSIYISKVILLTCQDNPLATDQSERHRIRLKAASYHDVGVKLNVVGLGKTWNPDLFYKELEMLAGSLSDDEYNRICIEDLEECIVRPSKAVSTLPWRIGSLEISVSIRSVSTKPKYPKQVKMNKADNEILQSSTYFAPMSFHSDDDDDDDDTIVDNYTSSDVFKYQEYGQQKIVFSALELRELESTGNKRIELICFKPLKIDPIHHLSAPKYITCREKLKDKKLVFASILNKCHSKNLMAICSVVQRQGGKLNLFSLIPNIENGGFYMWQIPFLEHVRDLNEHLANFIYNDPPFPVDEDGKSIWQDILKKAFQNRDTLLCQNPKLQVLLANIEALALDREDPKKPKDETLVPDDEWYKKNVKQMIDELKDIYPLEEAASKRKKKQSTAQPKKVTKAGKT</sequence>
<reference evidence="14 15" key="1">
    <citation type="submission" date="2025-04" db="UniProtKB">
        <authorList>
            <consortium name="RefSeq"/>
        </authorList>
    </citation>
    <scope>IDENTIFICATION</scope>
</reference>
<comment type="subcellular location">
    <subcellularLocation>
        <location evidence="1">Nucleus</location>
    </subcellularLocation>
</comment>
<dbReference type="InterPro" id="IPR006164">
    <property type="entry name" value="DNA_bd_Ku70/Ku80"/>
</dbReference>
<dbReference type="RefSeq" id="XP_024937693.1">
    <property type="nucleotide sequence ID" value="XM_025081925.1"/>
</dbReference>
<evidence type="ECO:0000256" key="9">
    <source>
        <dbReference type="ARBA" id="ARBA00023204"/>
    </source>
</evidence>
<dbReference type="Gene3D" id="3.40.50.410">
    <property type="entry name" value="von Willebrand factor, type A domain"/>
    <property type="match status" value="1"/>
</dbReference>
<feature type="region of interest" description="Disordered" evidence="11">
    <location>
        <begin position="518"/>
        <end position="539"/>
    </location>
</feature>
<keyword evidence="6" id="KW-0067">ATP-binding</keyword>
<dbReference type="InterPro" id="IPR006165">
    <property type="entry name" value="Ku70"/>
</dbReference>
<keyword evidence="13" id="KW-1185">Reference proteome</keyword>
<dbReference type="SMART" id="SM00559">
    <property type="entry name" value="Ku78"/>
    <property type="match status" value="1"/>
</dbReference>
<gene>
    <name evidence="14 15 16" type="primary">LOC107264628</name>
</gene>
<evidence type="ECO:0000313" key="13">
    <source>
        <dbReference type="Proteomes" id="UP000694920"/>
    </source>
</evidence>
<dbReference type="InterPro" id="IPR005160">
    <property type="entry name" value="Ku_C"/>
</dbReference>
<keyword evidence="4" id="KW-0378">Hydrolase</keyword>
<dbReference type="SUPFAM" id="SSF100939">
    <property type="entry name" value="SPOC domain-like"/>
    <property type="match status" value="1"/>
</dbReference>
<keyword evidence="7" id="KW-0238">DNA-binding</keyword>
<dbReference type="GO" id="GO:0043564">
    <property type="term" value="C:Ku70:Ku80 complex"/>
    <property type="evidence" value="ECO:0007669"/>
    <property type="project" value="InterPro"/>
</dbReference>
<dbReference type="AlphaFoldDB" id="A0AAJ7RBB1"/>
<evidence type="ECO:0000259" key="12">
    <source>
        <dbReference type="PROSITE" id="PS50234"/>
    </source>
</evidence>
<dbReference type="GO" id="GO:0042162">
    <property type="term" value="F:telomeric DNA binding"/>
    <property type="evidence" value="ECO:0007669"/>
    <property type="project" value="InterPro"/>
</dbReference>
<dbReference type="InterPro" id="IPR005161">
    <property type="entry name" value="Ku_N"/>
</dbReference>
<evidence type="ECO:0000256" key="7">
    <source>
        <dbReference type="ARBA" id="ARBA00023125"/>
    </source>
</evidence>
<dbReference type="PROSITE" id="PS50234">
    <property type="entry name" value="VWFA"/>
    <property type="match status" value="1"/>
</dbReference>
<name>A0AAJ7RBB1_CEPCN</name>
<keyword evidence="9" id="KW-0234">DNA repair</keyword>
<accession>A0AAJ7RBB1</accession>
<evidence type="ECO:0000256" key="3">
    <source>
        <dbReference type="ARBA" id="ARBA00022763"/>
    </source>
</evidence>
<dbReference type="PANTHER" id="PTHR12604:SF2">
    <property type="entry name" value="X-RAY REPAIR CROSS-COMPLEMENTING PROTEIN 6"/>
    <property type="match status" value="1"/>
</dbReference>
<dbReference type="InterPro" id="IPR036465">
    <property type="entry name" value="vWFA_dom_sf"/>
</dbReference>
<dbReference type="InterPro" id="IPR002035">
    <property type="entry name" value="VWF_A"/>
</dbReference>
<keyword evidence="5" id="KW-0347">Helicase</keyword>
<dbReference type="KEGG" id="ccin:107264628"/>